<sequence>MPLQRSPTQSSTTSGSQVQSEPDIPTKIGQEFESSFVCVRNKRLRTESPKDDDRFAEFKNEIKDLLKSWKTEQDSALASWRADQDLVLKKLVSEIGEVKVKCNDIQKSYQELEKSLEFMNGQYEEMQTRIKNLEKDKKENRECILALETKIQDLQRMSRSATVELRNIPQGEKETTVDLTKIVCSLGNTLNTNLQPGDLRDIYRRPGKPGTNRSIIVDFNKVQTKYDLLTSVRNFNRSRNPADKLNTQLIGLTSDRIPIYIDEHLSSSTKKLFFEARSYAKKNGYNFCWTSNSKVFLRKEQGAKQIHIKTEQCLRDLESGQ</sequence>
<gene>
    <name evidence="4" type="ORF">ABMA28_012636</name>
</gene>
<dbReference type="AlphaFoldDB" id="A0ABD0S6P8"/>
<name>A0ABD0S6P8_LOXSC</name>
<evidence type="ECO:0000313" key="4">
    <source>
        <dbReference type="EMBL" id="KAL0808979.1"/>
    </source>
</evidence>
<evidence type="ECO:0000256" key="2">
    <source>
        <dbReference type="SAM" id="MobiDB-lite"/>
    </source>
</evidence>
<accession>A0ABD0S6P8</accession>
<evidence type="ECO:0000256" key="1">
    <source>
        <dbReference type="SAM" id="Coils"/>
    </source>
</evidence>
<feature type="region of interest" description="Disordered" evidence="2">
    <location>
        <begin position="1"/>
        <end position="29"/>
    </location>
</feature>
<organism evidence="4 5">
    <name type="scientific">Loxostege sticticalis</name>
    <name type="common">Beet webworm moth</name>
    <dbReference type="NCBI Taxonomy" id="481309"/>
    <lineage>
        <taxon>Eukaryota</taxon>
        <taxon>Metazoa</taxon>
        <taxon>Ecdysozoa</taxon>
        <taxon>Arthropoda</taxon>
        <taxon>Hexapoda</taxon>
        <taxon>Insecta</taxon>
        <taxon>Pterygota</taxon>
        <taxon>Neoptera</taxon>
        <taxon>Endopterygota</taxon>
        <taxon>Lepidoptera</taxon>
        <taxon>Glossata</taxon>
        <taxon>Ditrysia</taxon>
        <taxon>Pyraloidea</taxon>
        <taxon>Crambidae</taxon>
        <taxon>Pyraustinae</taxon>
        <taxon>Loxostege</taxon>
    </lineage>
</organism>
<comment type="caution">
    <text evidence="4">The sequence shown here is derived from an EMBL/GenBank/DDBJ whole genome shotgun (WGS) entry which is preliminary data.</text>
</comment>
<evidence type="ECO:0000313" key="5">
    <source>
        <dbReference type="Proteomes" id="UP001549921"/>
    </source>
</evidence>
<reference evidence="4 5" key="1">
    <citation type="submission" date="2024-06" db="EMBL/GenBank/DDBJ databases">
        <title>A chromosome-level genome assembly of beet webworm, Loxostege sticticalis.</title>
        <authorList>
            <person name="Zhang Y."/>
        </authorList>
    </citation>
    <scope>NUCLEOTIDE SEQUENCE [LARGE SCALE GENOMIC DNA]</scope>
    <source>
        <strain evidence="4">AQ028</strain>
        <tissue evidence="4">Male pupae</tissue>
    </source>
</reference>
<dbReference type="EMBL" id="JBEDNZ010000030">
    <property type="protein sequence ID" value="KAL0808979.1"/>
    <property type="molecule type" value="Genomic_DNA"/>
</dbReference>
<dbReference type="Pfam" id="PF25298">
    <property type="entry name" value="Baculo_FP_2nd"/>
    <property type="match status" value="1"/>
</dbReference>
<dbReference type="InterPro" id="IPR057251">
    <property type="entry name" value="FP_C"/>
</dbReference>
<dbReference type="Proteomes" id="UP001549921">
    <property type="component" value="Unassembled WGS sequence"/>
</dbReference>
<keyword evidence="1" id="KW-0175">Coiled coil</keyword>
<feature type="coiled-coil region" evidence="1">
    <location>
        <begin position="102"/>
        <end position="150"/>
    </location>
</feature>
<proteinExistence type="predicted"/>
<protein>
    <recommendedName>
        <fullName evidence="3">FP protein C-terminal domain-containing protein</fullName>
    </recommendedName>
</protein>
<evidence type="ECO:0000259" key="3">
    <source>
        <dbReference type="Pfam" id="PF25298"/>
    </source>
</evidence>
<feature type="domain" description="FP protein C-terminal" evidence="3">
    <location>
        <begin position="267"/>
        <end position="317"/>
    </location>
</feature>
<feature type="compositionally biased region" description="Low complexity" evidence="2">
    <location>
        <begin position="1"/>
        <end position="20"/>
    </location>
</feature>